<dbReference type="EMBL" id="QPJU01000003">
    <property type="protein sequence ID" value="RCX10077.1"/>
    <property type="molecule type" value="Genomic_DNA"/>
</dbReference>
<protein>
    <submittedName>
        <fullName evidence="3">D-alanyl-D-alanine carboxypeptidase/D-alanyl-D-alanine-endopeptidase (Penicillin-binding protein 4)</fullName>
    </submittedName>
</protein>
<dbReference type="Proteomes" id="UP000252174">
    <property type="component" value="Unassembled WGS sequence"/>
</dbReference>
<organism evidence="3 4">
    <name type="scientific">Extensimonas vulgaris</name>
    <dbReference type="NCBI Taxonomy" id="1031594"/>
    <lineage>
        <taxon>Bacteria</taxon>
        <taxon>Pseudomonadati</taxon>
        <taxon>Pseudomonadota</taxon>
        <taxon>Betaproteobacteria</taxon>
        <taxon>Burkholderiales</taxon>
        <taxon>Comamonadaceae</taxon>
        <taxon>Extensimonas</taxon>
    </lineage>
</organism>
<dbReference type="Gene3D" id="3.40.710.10">
    <property type="entry name" value="DD-peptidase/beta-lactamase superfamily"/>
    <property type="match status" value="1"/>
</dbReference>
<keyword evidence="4" id="KW-1185">Reference proteome</keyword>
<keyword evidence="3" id="KW-0121">Carboxypeptidase</keyword>
<dbReference type="GO" id="GO:0004185">
    <property type="term" value="F:serine-type carboxypeptidase activity"/>
    <property type="evidence" value="ECO:0007669"/>
    <property type="project" value="InterPro"/>
</dbReference>
<reference evidence="3 4" key="1">
    <citation type="submission" date="2018-07" db="EMBL/GenBank/DDBJ databases">
        <title>Genomic Encyclopedia of Type Strains, Phase IV (KMG-IV): sequencing the most valuable type-strain genomes for metagenomic binning, comparative biology and taxonomic classification.</title>
        <authorList>
            <person name="Goeker M."/>
        </authorList>
    </citation>
    <scope>NUCLEOTIDE SEQUENCE [LARGE SCALE GENOMIC DNA]</scope>
    <source>
        <strain evidence="3 4">DSM 100911</strain>
    </source>
</reference>
<dbReference type="InterPro" id="IPR000667">
    <property type="entry name" value="Peptidase_S13"/>
</dbReference>
<dbReference type="Gene3D" id="3.50.80.20">
    <property type="entry name" value="D-Ala-D-Ala carboxypeptidase C, peptidase S13"/>
    <property type="match status" value="1"/>
</dbReference>
<dbReference type="NCBIfam" id="TIGR00666">
    <property type="entry name" value="PBP4"/>
    <property type="match status" value="1"/>
</dbReference>
<sequence length="500" mass="53356">MSGAPFLSYSVARGVFGISLGAARAFCVAVLCVGMARAQPTAADTSPSVAASALPAVVEAALARAQLPREALAVWVADAQDIRQPPRLAHRAQSPMNPASVMKLVTTYAALDLLGPSFTWQTPVYADGTVQGGTLHGNLYLRGQGDPKLVAERLWLLLKRVQAQGIERIAGDIVLDRTAFELPPQDPADFDGEPLRPYNAAPDALLLNYQAVAMTFVPDEAAGIARIQYDLPLAGVQRQTQVPLAPAGTPCGDWRAGLRAELADPRRTLFRGSYPAACGERLWPVAAADPQNFAAQAIAGLWRELGGRLDGSVRYGRVPAGLQPMFSASSPTLAEVVRDVNKFSNNVMAQQIFLTLALQKNGVATREGARAIMRQWWRERLPDAAPPQLDNGAGLSRSARISAQALGRMLQSAWRAPVMPELAASLPILGVDGTLRRNQAGAIGQAHLKTGSLHDVVAIAGYVDAPSGRRWVLVALVNHPNAAAARPALERLVEWVHVQP</sequence>
<gene>
    <name evidence="3" type="ORF">DFR45_10361</name>
</gene>
<accession>A0A369APE6</accession>
<dbReference type="PANTHER" id="PTHR30023">
    <property type="entry name" value="D-ALANYL-D-ALANINE CARBOXYPEPTIDASE"/>
    <property type="match status" value="1"/>
</dbReference>
<keyword evidence="2" id="KW-0378">Hydrolase</keyword>
<evidence type="ECO:0000313" key="4">
    <source>
        <dbReference type="Proteomes" id="UP000252174"/>
    </source>
</evidence>
<dbReference type="GO" id="GO:0000270">
    <property type="term" value="P:peptidoglycan metabolic process"/>
    <property type="evidence" value="ECO:0007669"/>
    <property type="project" value="TreeGrafter"/>
</dbReference>
<name>A0A369APE6_9BURK</name>
<dbReference type="PANTHER" id="PTHR30023:SF0">
    <property type="entry name" value="PENICILLIN-SENSITIVE CARBOXYPEPTIDASE A"/>
    <property type="match status" value="1"/>
</dbReference>
<keyword evidence="3" id="KW-0645">Protease</keyword>
<dbReference type="PRINTS" id="PR00922">
    <property type="entry name" value="DADACBPTASE3"/>
</dbReference>
<dbReference type="GO" id="GO:0006508">
    <property type="term" value="P:proteolysis"/>
    <property type="evidence" value="ECO:0007669"/>
    <property type="project" value="InterPro"/>
</dbReference>
<evidence type="ECO:0000256" key="1">
    <source>
        <dbReference type="ARBA" id="ARBA00006096"/>
    </source>
</evidence>
<comment type="caution">
    <text evidence="3">The sequence shown here is derived from an EMBL/GenBank/DDBJ whole genome shotgun (WGS) entry which is preliminary data.</text>
</comment>
<comment type="similarity">
    <text evidence="1">Belongs to the peptidase S13 family.</text>
</comment>
<dbReference type="Pfam" id="PF02113">
    <property type="entry name" value="Peptidase_S13"/>
    <property type="match status" value="1"/>
</dbReference>
<evidence type="ECO:0000313" key="3">
    <source>
        <dbReference type="EMBL" id="RCX10077.1"/>
    </source>
</evidence>
<evidence type="ECO:0000256" key="2">
    <source>
        <dbReference type="ARBA" id="ARBA00022801"/>
    </source>
</evidence>
<dbReference type="AlphaFoldDB" id="A0A369APE6"/>
<proteinExistence type="inferred from homology"/>
<dbReference type="InterPro" id="IPR012338">
    <property type="entry name" value="Beta-lactam/transpept-like"/>
</dbReference>
<dbReference type="SUPFAM" id="SSF56601">
    <property type="entry name" value="beta-lactamase/transpeptidase-like"/>
    <property type="match status" value="1"/>
</dbReference>